<feature type="compositionally biased region" description="Polar residues" evidence="5">
    <location>
        <begin position="837"/>
        <end position="849"/>
    </location>
</feature>
<dbReference type="SUPFAM" id="SSF55154">
    <property type="entry name" value="CYTH-like phosphatases"/>
    <property type="match status" value="1"/>
</dbReference>
<dbReference type="GO" id="GO:0005524">
    <property type="term" value="F:ATP binding"/>
    <property type="evidence" value="ECO:0007669"/>
    <property type="project" value="InterPro"/>
</dbReference>
<dbReference type="PANTHER" id="PTHR31973:SF191">
    <property type="entry name" value="OS05G0489400 PROTEIN"/>
    <property type="match status" value="1"/>
</dbReference>
<keyword evidence="1" id="KW-0479">Metal-binding</keyword>
<keyword evidence="3" id="KW-0862">Zinc</keyword>
<dbReference type="PROSITE" id="PS51707">
    <property type="entry name" value="CYTH"/>
    <property type="match status" value="1"/>
</dbReference>
<sequence length="1880" mass="212571">MGRKKQYAGRKKGWPIPKDDENEIPFYEPTSTFFTLKVHHKGTIDYTLNVPTSYNGGVVEYVHWLDLKYMSMFELELIARDLAALKDYDHEIECFFSHPQLNENVAYKSEATFPTVVELGDVGKDAGPNLDDENVTPIKEGGPSSQISHLQSGLETGENSQVKRNFQHNVAQKYAQEDDGILIDEEAEHHLLRKGKKHVEIDVEDEDMVKSDSEQVARDDSSEEDEGDENNGIQLNKRKKRFKKEKLPELPEFRPETDMGKAIFDLGLSFASGKLFKQAIMEYALREGKDIFFKKNDPHRVRAQCKGVNCRWMCYASKIDDSPTFVIKSYEAEHKCCRTNSNRWATAQWLSAKYREEFKVNENLGVSSFQKKVNKDHVLEISRHKAYRARLLATKSIEGSYEEQYAALWDYAEEIKYTNKGSTIEFLTKNAENGVPRFKRKYLCYSGLREGFNEGCRPVIGLDGCHIKGVHSSQLLTAIGVDGNNQMFPIAFAAVEIENKDSWSWFLNLLRVDLKIENSNHWTFITDKQKGLEQSLKGMWDEGVPEAEHRHCARHLEKIFIKVFKDKTLKDLLWKAAREPTIRRFDGAMEEIKKISNEAYEWLMAAGPSHWSRSHFRTHPKCDILLNNMCEGFNGTRSILAARERPILSMLERIRMYLMQRMTKHRQSVLMWDSNISPKAVQIIEKNKEEAGSHLPTKSGELIYLIHNMYGNIYSVDLRSWVCSCRRWELTGIPCSHVVAAIWHNKQDPELYVSKWYTKEYYMKAYSHQIFPIRNQDEWPRSGKIGMINPIHKKQPGRPKKSRKLELQELVLGKKLKKKFVIIKCSVCGGKGHNLRTCGSNKTTSAKTTQPKDPEGEDPKQWRREFVAGGKLGSRLVDGGLIASGWSGDRRFHPMVDGVVGSRGWVWVRVGGVWEIIVGGCARDPVVDRDGLRRVKSIQELREKKEGLVTVGIGGPSGSGKTSLAEKVASVIGCTVISMENYRTGVDEGNDLGLLDFKTLVQNLEDLTKGKDTMIPVFDYQQKKRVGSETIMSASSGVVIVDGTYALHAKLRSLLDIRVAVVGGVHFSLLSKVKYDIGDSCSLDYLIDSIFPLFRKHIEPDLHHAQIRINNSYVSSFREAIYKLKCKSESPGGQSAYFLQEYEVETDNFIEMYLRPPSASEEALTNDWIKVRQSGIRYYLSLGDQRIVDKNYIIRPKAEFEVGRMTLGGLLALGYTVVVSYKRASTSVNNGNVSISLETIDTLGETFMVLRGTNRKTVGNEASEMGLSGPWLTKSYLEMIMEKKGVPRLNTPPLLPNTSLASNQDKTIIAPRPIRVTPNLVNKLEDLSQPWTRSPTKSKMEPVVATWHFISSDPTADSSAIDPSTFRDTMKLAPMPDSYDLDRGLLLSVQAIQALLENKGFPVIVGIGGPSGSGKTSLAHKMANIVGCEVVSLESYYRSEQVKDFKYDDFSSLDLSLLLKNFDDIRNGRRTKVPVFDLETGARSGFKELEVSEDCGVIILEGVYALHPDIRESLDFWIAVVGGVHSHLISRVQRDKSRVGCFLSQNEIMMTVFPMFQQHIEPHLVHAHLKIRNDFDPVLSPESSLFVLKSNKQVAYQDILKILDPAKFCSSVQNFIDLYFKLPGIPTNGQLTESDCIRVRICEGRFALLIREPIREGNFIIQPKVDFDISISTVAGLLNLGYQAVAYIEASAFIYQDGKILIEVDHLQDSLGPYLQIKGVNKEAVAAAGSMLKLDGSYTTKSYLEIVLERLPAIERSSAGIHTHQAARLHELVEYIHSQGSCSASESSPSREISPLEGVIDDMQSRIRRLERWHTINTVLWTFLMSALVGYSLYQRKRHNKARMNLPNEIFISGMSADSLALLKMFHSSNCSRQSINLVP</sequence>
<dbReference type="PRINTS" id="PR00988">
    <property type="entry name" value="URIDINKINASE"/>
</dbReference>
<dbReference type="CDD" id="cd02028">
    <property type="entry name" value="UMPK_like"/>
    <property type="match status" value="2"/>
</dbReference>
<dbReference type="InterPro" id="IPR003593">
    <property type="entry name" value="AAA+_ATPase"/>
</dbReference>
<accession>A0A803QPS7</accession>
<dbReference type="GO" id="GO:0016462">
    <property type="term" value="F:pyrophosphatase activity"/>
    <property type="evidence" value="ECO:0007669"/>
    <property type="project" value="UniProtKB-ARBA"/>
</dbReference>
<dbReference type="InterPro" id="IPR033469">
    <property type="entry name" value="CYTH-like_dom_sf"/>
</dbReference>
<dbReference type="InterPro" id="IPR023577">
    <property type="entry name" value="CYTH_domain"/>
</dbReference>
<feature type="compositionally biased region" description="Basic and acidic residues" evidence="5">
    <location>
        <begin position="850"/>
        <end position="861"/>
    </location>
</feature>
<reference evidence="9" key="1">
    <citation type="submission" date="2021-03" db="UniProtKB">
        <authorList>
            <consortium name="EnsemblPlants"/>
        </authorList>
    </citation>
    <scope>IDENTIFICATION</scope>
</reference>
<feature type="transmembrane region" description="Helical" evidence="6">
    <location>
        <begin position="1813"/>
        <end position="1834"/>
    </location>
</feature>
<dbReference type="Proteomes" id="UP000596661">
    <property type="component" value="Unassembled WGS sequence"/>
</dbReference>
<evidence type="ECO:0000259" key="8">
    <source>
        <dbReference type="PROSITE" id="PS51707"/>
    </source>
</evidence>
<keyword evidence="2 4" id="KW-0863">Zinc-finger</keyword>
<name>A0A803QPS7_CANSA</name>
<dbReference type="PROSITE" id="PS50966">
    <property type="entry name" value="ZF_SWIM"/>
    <property type="match status" value="1"/>
</dbReference>
<dbReference type="InterPro" id="IPR007527">
    <property type="entry name" value="Znf_SWIM"/>
</dbReference>
<dbReference type="InterPro" id="IPR006564">
    <property type="entry name" value="Znf_PMZ"/>
</dbReference>
<evidence type="ECO:0000313" key="10">
    <source>
        <dbReference type="Proteomes" id="UP000596661"/>
    </source>
</evidence>
<dbReference type="Gramene" id="evm.model.10.652">
    <property type="protein sequence ID" value="cds.evm.model.10.652"/>
    <property type="gene ID" value="evm.TU.10.652"/>
</dbReference>
<dbReference type="Pfam" id="PF00485">
    <property type="entry name" value="PRK"/>
    <property type="match status" value="2"/>
</dbReference>
<dbReference type="GO" id="GO:0016301">
    <property type="term" value="F:kinase activity"/>
    <property type="evidence" value="ECO:0007669"/>
    <property type="project" value="InterPro"/>
</dbReference>
<feature type="compositionally biased region" description="Basic and acidic residues" evidence="5">
    <location>
        <begin position="208"/>
        <end position="220"/>
    </location>
</feature>
<dbReference type="InterPro" id="IPR027417">
    <property type="entry name" value="P-loop_NTPase"/>
</dbReference>
<keyword evidence="6" id="KW-0472">Membrane</keyword>
<dbReference type="GO" id="GO:0008270">
    <property type="term" value="F:zinc ion binding"/>
    <property type="evidence" value="ECO:0007669"/>
    <property type="project" value="UniProtKB-KW"/>
</dbReference>
<feature type="domain" description="SWIM-type" evidence="7">
    <location>
        <begin position="714"/>
        <end position="746"/>
    </location>
</feature>
<dbReference type="SMART" id="SM00575">
    <property type="entry name" value="ZnF_PMZ"/>
    <property type="match status" value="1"/>
</dbReference>
<dbReference type="EnsemblPlants" id="evm.model.10.652">
    <property type="protein sequence ID" value="cds.evm.model.10.652"/>
    <property type="gene ID" value="evm.TU.10.652"/>
</dbReference>
<dbReference type="EMBL" id="UZAU01000810">
    <property type="status" value="NOT_ANNOTATED_CDS"/>
    <property type="molecule type" value="Genomic_DNA"/>
</dbReference>
<evidence type="ECO:0000259" key="7">
    <source>
        <dbReference type="PROSITE" id="PS50966"/>
    </source>
</evidence>
<dbReference type="Pfam" id="PF03108">
    <property type="entry name" value="DBD_Tnp_Mut"/>
    <property type="match status" value="1"/>
</dbReference>
<feature type="region of interest" description="Disordered" evidence="5">
    <location>
        <begin position="837"/>
        <end position="861"/>
    </location>
</feature>
<evidence type="ECO:0000256" key="5">
    <source>
        <dbReference type="SAM" id="MobiDB-lite"/>
    </source>
</evidence>
<organism evidence="9 10">
    <name type="scientific">Cannabis sativa</name>
    <name type="common">Hemp</name>
    <name type="synonym">Marijuana</name>
    <dbReference type="NCBI Taxonomy" id="3483"/>
    <lineage>
        <taxon>Eukaryota</taxon>
        <taxon>Viridiplantae</taxon>
        <taxon>Streptophyta</taxon>
        <taxon>Embryophyta</taxon>
        <taxon>Tracheophyta</taxon>
        <taxon>Spermatophyta</taxon>
        <taxon>Magnoliopsida</taxon>
        <taxon>eudicotyledons</taxon>
        <taxon>Gunneridae</taxon>
        <taxon>Pentapetalae</taxon>
        <taxon>rosids</taxon>
        <taxon>fabids</taxon>
        <taxon>Rosales</taxon>
        <taxon>Cannabaceae</taxon>
        <taxon>Cannabis</taxon>
    </lineage>
</organism>
<keyword evidence="10" id="KW-1185">Reference proteome</keyword>
<evidence type="ECO:0000256" key="2">
    <source>
        <dbReference type="ARBA" id="ARBA00022771"/>
    </source>
</evidence>
<dbReference type="PANTHER" id="PTHR31973">
    <property type="entry name" value="POLYPROTEIN, PUTATIVE-RELATED"/>
    <property type="match status" value="1"/>
</dbReference>
<feature type="region of interest" description="Disordered" evidence="5">
    <location>
        <begin position="198"/>
        <end position="240"/>
    </location>
</feature>
<feature type="compositionally biased region" description="Polar residues" evidence="5">
    <location>
        <begin position="143"/>
        <end position="158"/>
    </location>
</feature>
<dbReference type="InterPro" id="IPR006083">
    <property type="entry name" value="PRK/URK"/>
</dbReference>
<evidence type="ECO:0008006" key="11">
    <source>
        <dbReference type="Google" id="ProtNLM"/>
    </source>
</evidence>
<dbReference type="InterPro" id="IPR018289">
    <property type="entry name" value="MULE_transposase_dom"/>
</dbReference>
<evidence type="ECO:0000256" key="1">
    <source>
        <dbReference type="ARBA" id="ARBA00022723"/>
    </source>
</evidence>
<feature type="domain" description="CYTH" evidence="8">
    <location>
        <begin position="1580"/>
        <end position="1749"/>
    </location>
</feature>
<dbReference type="SMART" id="SM00382">
    <property type="entry name" value="AAA"/>
    <property type="match status" value="2"/>
</dbReference>
<dbReference type="Gene3D" id="2.40.320.10">
    <property type="entry name" value="Hypothetical Protein Pfu-838710-001"/>
    <property type="match status" value="2"/>
</dbReference>
<dbReference type="Pfam" id="PF04434">
    <property type="entry name" value="SWIM"/>
    <property type="match status" value="1"/>
</dbReference>
<feature type="region of interest" description="Disordered" evidence="5">
    <location>
        <begin position="124"/>
        <end position="158"/>
    </location>
</feature>
<keyword evidence="6" id="KW-1133">Transmembrane helix</keyword>
<dbReference type="Gene3D" id="3.40.50.300">
    <property type="entry name" value="P-loop containing nucleotide triphosphate hydrolases"/>
    <property type="match status" value="2"/>
</dbReference>
<evidence type="ECO:0000313" key="9">
    <source>
        <dbReference type="EnsemblPlants" id="cds.evm.model.10.652"/>
    </source>
</evidence>
<protein>
    <recommendedName>
        <fullName evidence="11">SWIM-type domain-containing protein</fullName>
    </recommendedName>
</protein>
<dbReference type="Pfam" id="PF10551">
    <property type="entry name" value="MULE"/>
    <property type="match status" value="1"/>
</dbReference>
<evidence type="ECO:0000256" key="4">
    <source>
        <dbReference type="PROSITE-ProRule" id="PRU00325"/>
    </source>
</evidence>
<dbReference type="InterPro" id="IPR004332">
    <property type="entry name" value="Transposase_MuDR"/>
</dbReference>
<keyword evidence="6" id="KW-0812">Transmembrane</keyword>
<evidence type="ECO:0000256" key="3">
    <source>
        <dbReference type="ARBA" id="ARBA00022833"/>
    </source>
</evidence>
<evidence type="ECO:0000256" key="6">
    <source>
        <dbReference type="SAM" id="Phobius"/>
    </source>
</evidence>
<dbReference type="SUPFAM" id="SSF52540">
    <property type="entry name" value="P-loop containing nucleoside triphosphate hydrolases"/>
    <property type="match status" value="2"/>
</dbReference>
<proteinExistence type="predicted"/>